<keyword evidence="6" id="KW-0167">Capsid protein</keyword>
<evidence type="ECO:0000256" key="12">
    <source>
        <dbReference type="ARBA" id="ARBA00022890"/>
    </source>
</evidence>
<dbReference type="RefSeq" id="YP_010805795.1">
    <property type="nucleotide sequence ID" value="NC_077209.1"/>
</dbReference>
<evidence type="ECO:0000256" key="4">
    <source>
        <dbReference type="ARBA" id="ARBA00022431"/>
    </source>
</evidence>
<keyword evidence="5" id="KW-1163">Viral penetration into host nucleus</keyword>
<organism evidence="16 17">
    <name type="scientific">Calfel virus LSF45_cir359</name>
    <dbReference type="NCBI Taxonomy" id="2951261"/>
    <lineage>
        <taxon>Viruses</taxon>
        <taxon>Monodnaviria</taxon>
        <taxon>Shotokuvirae</taxon>
        <taxon>Cressdnaviricota</taxon>
        <taxon>Arfiviricetes</taxon>
        <taxon>Cirlivirales</taxon>
        <taxon>Circoviridae</taxon>
        <taxon>Circovirus</taxon>
        <taxon>Circovirus wesa</taxon>
    </lineage>
</organism>
<evidence type="ECO:0000256" key="6">
    <source>
        <dbReference type="ARBA" id="ARBA00022561"/>
    </source>
</evidence>
<dbReference type="GeneID" id="80544751"/>
<dbReference type="EMBL" id="ON596197">
    <property type="protein sequence ID" value="UUG66208.1"/>
    <property type="molecule type" value="Genomic_DNA"/>
</dbReference>
<evidence type="ECO:0000256" key="9">
    <source>
        <dbReference type="ARBA" id="ARBA00022595"/>
    </source>
</evidence>
<dbReference type="Proteomes" id="UP001156987">
    <property type="component" value="Segment"/>
</dbReference>
<dbReference type="GO" id="GO:0075509">
    <property type="term" value="P:endocytosis involved in viral entry into host cell"/>
    <property type="evidence" value="ECO:0007669"/>
    <property type="project" value="UniProtKB-KW"/>
</dbReference>
<dbReference type="Pfam" id="PF02443">
    <property type="entry name" value="Circo_capsid"/>
    <property type="match status" value="1"/>
</dbReference>
<evidence type="ECO:0000256" key="11">
    <source>
        <dbReference type="ARBA" id="ARBA00022844"/>
    </source>
</evidence>
<evidence type="ECO:0000313" key="16">
    <source>
        <dbReference type="EMBL" id="UUG66208.1"/>
    </source>
</evidence>
<evidence type="ECO:0000256" key="15">
    <source>
        <dbReference type="ARBA" id="ARBA00046863"/>
    </source>
</evidence>
<dbReference type="InterPro" id="IPR003383">
    <property type="entry name" value="Circovirus_capsid"/>
</dbReference>
<sequence>MYFRRRHRLFRRRKRTTRRRRFRPRRRLWIRRPTAGSYFVQKLQTIAPLNITYSGTSNTFKSILVTFPLNSFITTTFFDFYRILKAKWAIKPATPVTNWVYWGYGVSVIDLDDTAYESQPTHVPWANNSTRKQFVPYRRHSRYFTPKPKTSASGNQSSFFPASNRQWWWNASQTGVDWLGIKACFYNGRPSSSQNYELIETKTIWVKWRQHI</sequence>
<protein>
    <submittedName>
        <fullName evidence="16">Capsid protein</fullName>
    </submittedName>
</protein>
<keyword evidence="13" id="KW-0238">DNA-binding</keyword>
<name>A0AAX3BQF0_9CIRC</name>
<evidence type="ECO:0000256" key="2">
    <source>
        <dbReference type="ARBA" id="ARBA00004328"/>
    </source>
</evidence>
<keyword evidence="7" id="KW-1048">Host nucleus</keyword>
<keyword evidence="11" id="KW-0946">Virion</keyword>
<evidence type="ECO:0000256" key="5">
    <source>
        <dbReference type="ARBA" id="ARBA00022524"/>
    </source>
</evidence>
<evidence type="ECO:0000256" key="7">
    <source>
        <dbReference type="ARBA" id="ARBA00022562"/>
    </source>
</evidence>
<evidence type="ECO:0000256" key="10">
    <source>
        <dbReference type="ARBA" id="ARBA00022804"/>
    </source>
</evidence>
<evidence type="ECO:0000256" key="3">
    <source>
        <dbReference type="ARBA" id="ARBA00010301"/>
    </source>
</evidence>
<evidence type="ECO:0000313" key="17">
    <source>
        <dbReference type="Proteomes" id="UP001156987"/>
    </source>
</evidence>
<comment type="similarity">
    <text evidence="3">Belongs to the circoviridae capsid protein family.</text>
</comment>
<evidence type="ECO:0000256" key="14">
    <source>
        <dbReference type="ARBA" id="ARBA00023296"/>
    </source>
</evidence>
<dbReference type="GO" id="GO:0043657">
    <property type="term" value="C:host cell"/>
    <property type="evidence" value="ECO:0007669"/>
    <property type="project" value="GOC"/>
</dbReference>
<evidence type="ECO:0000256" key="13">
    <source>
        <dbReference type="ARBA" id="ARBA00023125"/>
    </source>
</evidence>
<keyword evidence="9" id="KW-1162">Viral penetration into host cytoplasm</keyword>
<dbReference type="GO" id="GO:0042025">
    <property type="term" value="C:host cell nucleus"/>
    <property type="evidence" value="ECO:0007669"/>
    <property type="project" value="UniProtKB-SubCell"/>
</dbReference>
<dbReference type="Gene3D" id="2.60.120.950">
    <property type="entry name" value="Circovirus capsid protein"/>
    <property type="match status" value="1"/>
</dbReference>
<dbReference type="InterPro" id="IPR038652">
    <property type="entry name" value="Circovirus_capsid_sf"/>
</dbReference>
<dbReference type="GO" id="GO:0019062">
    <property type="term" value="P:virion attachment to host cell"/>
    <property type="evidence" value="ECO:0007669"/>
    <property type="project" value="UniProtKB-KW"/>
</dbReference>
<proteinExistence type="inferred from homology"/>
<keyword evidence="12" id="KW-1164">Virus endocytosis by host</keyword>
<keyword evidence="14" id="KW-1160">Virus entry into host cell</keyword>
<keyword evidence="4" id="KW-1140">T=1 icosahedral capsid protein</keyword>
<keyword evidence="10" id="KW-1161">Viral attachment to host cell</keyword>
<dbReference type="KEGG" id="vg:80544751"/>
<evidence type="ECO:0000256" key="1">
    <source>
        <dbReference type="ARBA" id="ARBA00004147"/>
    </source>
</evidence>
<dbReference type="GO" id="GO:0003677">
    <property type="term" value="F:DNA binding"/>
    <property type="evidence" value="ECO:0007669"/>
    <property type="project" value="UniProtKB-KW"/>
</dbReference>
<accession>A0AAX3BQF0</accession>
<keyword evidence="8" id="KW-0945">Host-virus interaction</keyword>
<dbReference type="GO" id="GO:0019069">
    <property type="term" value="P:viral capsid assembly"/>
    <property type="evidence" value="ECO:0007669"/>
    <property type="project" value="InterPro"/>
</dbReference>
<dbReference type="GO" id="GO:0039615">
    <property type="term" value="C:T=1 icosahedral viral capsid"/>
    <property type="evidence" value="ECO:0007669"/>
    <property type="project" value="UniProtKB-KW"/>
</dbReference>
<keyword evidence="17" id="KW-1185">Reference proteome</keyword>
<comment type="subcellular location">
    <subcellularLocation>
        <location evidence="1">Host nucleus</location>
    </subcellularLocation>
    <subcellularLocation>
        <location evidence="2">Virion</location>
    </subcellularLocation>
</comment>
<comment type="subunit">
    <text evidence="15">Homomultimer. Assembles in the nucleus, presumably in an immature form, then migrates to the cytoplasm once assembled as mature virion. Interacts with Rep; this interaction relocates Rep into the nucleus.</text>
</comment>
<dbReference type="GO" id="GO:0075732">
    <property type="term" value="P:viral penetration into host nucleus"/>
    <property type="evidence" value="ECO:0007669"/>
    <property type="project" value="UniProtKB-KW"/>
</dbReference>
<evidence type="ECO:0000256" key="8">
    <source>
        <dbReference type="ARBA" id="ARBA00022581"/>
    </source>
</evidence>
<reference evidence="16 17" key="1">
    <citation type="submission" date="2022-05" db="EMBL/GenBank/DDBJ databases">
        <authorList>
            <person name="Cerna G."/>
            <person name="Serieys L."/>
            <person name="Riley S."/>
            <person name="Newkirk E."/>
            <person name="Squires J."/>
            <person name="Richet C."/>
            <person name="Kraberger S."/>
            <person name="Varsani A."/>
        </authorList>
    </citation>
    <scope>NUCLEOTIDE SEQUENCE [LARGE SCALE GENOMIC DNA]</scope>
    <source>
        <strain evidence="16">LSF45_cir359</strain>
    </source>
</reference>